<feature type="compositionally biased region" description="Basic and acidic residues" evidence="8">
    <location>
        <begin position="175"/>
        <end position="213"/>
    </location>
</feature>
<dbReference type="InterPro" id="IPR004159">
    <property type="entry name" value="Put_SAM_MeTrfase"/>
</dbReference>
<protein>
    <recommendedName>
        <fullName evidence="7">Methyltransferase</fullName>
        <ecNumber evidence="7">2.1.1.-</ecNumber>
    </recommendedName>
</protein>
<feature type="compositionally biased region" description="Basic and acidic residues" evidence="8">
    <location>
        <begin position="113"/>
        <end position="127"/>
    </location>
</feature>
<feature type="compositionally biased region" description="Acidic residues" evidence="8">
    <location>
        <begin position="86"/>
        <end position="99"/>
    </location>
</feature>
<comment type="similarity">
    <text evidence="2 7">Belongs to the methyltransferase superfamily.</text>
</comment>
<dbReference type="GO" id="GO:0005802">
    <property type="term" value="C:trans-Golgi network"/>
    <property type="evidence" value="ECO:0007669"/>
    <property type="project" value="TreeGrafter"/>
</dbReference>
<dbReference type="GO" id="GO:0032259">
    <property type="term" value="P:methylation"/>
    <property type="evidence" value="ECO:0007669"/>
    <property type="project" value="UniProtKB-KW"/>
</dbReference>
<evidence type="ECO:0000256" key="2">
    <source>
        <dbReference type="ARBA" id="ARBA00008361"/>
    </source>
</evidence>
<dbReference type="GO" id="GO:0016020">
    <property type="term" value="C:membrane"/>
    <property type="evidence" value="ECO:0007669"/>
    <property type="project" value="UniProtKB-SubCell"/>
</dbReference>
<dbReference type="SUPFAM" id="SSF53335">
    <property type="entry name" value="S-adenosyl-L-methionine-dependent methyltransferases"/>
    <property type="match status" value="1"/>
</dbReference>
<dbReference type="EC" id="2.1.1.-" evidence="7"/>
<keyword evidence="7" id="KW-0808">Transferase</keyword>
<feature type="compositionally biased region" description="Low complexity" evidence="8">
    <location>
        <begin position="42"/>
        <end position="57"/>
    </location>
</feature>
<evidence type="ECO:0000256" key="6">
    <source>
        <dbReference type="ARBA" id="ARBA00037847"/>
    </source>
</evidence>
<feature type="compositionally biased region" description="Low complexity" evidence="8">
    <location>
        <begin position="128"/>
        <end position="153"/>
    </location>
</feature>
<keyword evidence="3 7" id="KW-0489">Methyltransferase</keyword>
<evidence type="ECO:0000256" key="4">
    <source>
        <dbReference type="ARBA" id="ARBA00022968"/>
    </source>
</evidence>
<gene>
    <name evidence="9" type="ORF">SHERM_20680</name>
</gene>
<keyword evidence="4 7" id="KW-0812">Transmembrane</keyword>
<feature type="compositionally biased region" description="Basic and acidic residues" evidence="8">
    <location>
        <begin position="245"/>
        <end position="256"/>
    </location>
</feature>
<evidence type="ECO:0000256" key="7">
    <source>
        <dbReference type="RuleBase" id="RU366043"/>
    </source>
</evidence>
<dbReference type="OrthoDB" id="2013972at2759"/>
<feature type="compositionally biased region" description="Basic and acidic residues" evidence="8">
    <location>
        <begin position="67"/>
        <end position="80"/>
    </location>
</feature>
<dbReference type="AlphaFoldDB" id="A0A9N7N8Y0"/>
<evidence type="ECO:0000256" key="8">
    <source>
        <dbReference type="SAM" id="MobiDB-lite"/>
    </source>
</evidence>
<comment type="caution">
    <text evidence="9">The sequence shown here is derived from an EMBL/GenBank/DDBJ whole genome shotgun (WGS) entry which is preliminary data.</text>
</comment>
<dbReference type="Proteomes" id="UP001153555">
    <property type="component" value="Unassembled WGS sequence"/>
</dbReference>
<dbReference type="EMBL" id="CACSLK010024540">
    <property type="protein sequence ID" value="CAA0823529.1"/>
    <property type="molecule type" value="Genomic_DNA"/>
</dbReference>
<sequence length="496" mass="56331">MASGKLRSNKRSSATSTSTTTIIIFIPLSLLLLWLLTSNTLSPTPSPSRPAAATKTPNPVKPISRSQKPETHHVDHEDIPTHLPTDDNDNEKEESDDPKDEQSNSNTNPSNNDNKETNTENNEKSDDQSNSNTNPSNNNDQEMNTENNESTTTAQSQEGEEIRNGPEDTGVQETGAHEITDKDQRERIDEHQRQEDEQMMEPQKKDWESRDPRGAISRDQIEHDEAPVDESSDDTQKPWSTQADESVHEKERRRSGWSDSRNSSYEYTWRLCNATAGADYIPCLDNEKVISKIHNRKHHEHRERHCPEPSPDCLVPLPKGYKTRIDWPQSRDKIWYHNVPHTTLAEVKGHQNWVKMMGEFLTFPGGGTQFIHGALHYIDFLQEAVPDIGWGKHSRVVLDVGCGVASFGGYLFERDVLAMSFAPKDEHEAQVQMALERGIPAISAVMGSQRLPFPSRVFDIVHCARCRVPWHADGYLYNIIYNCFFSNVIINPLKEY</sequence>
<feature type="region of interest" description="Disordered" evidence="8">
    <location>
        <begin position="42"/>
        <end position="261"/>
    </location>
</feature>
<dbReference type="GO" id="GO:0008168">
    <property type="term" value="F:methyltransferase activity"/>
    <property type="evidence" value="ECO:0007669"/>
    <property type="project" value="UniProtKB-UniRule"/>
</dbReference>
<dbReference type="PANTHER" id="PTHR10108">
    <property type="entry name" value="SAM-DEPENDENT METHYLTRANSFERASE"/>
    <property type="match status" value="1"/>
</dbReference>
<feature type="compositionally biased region" description="Low complexity" evidence="8">
    <location>
        <begin position="103"/>
        <end position="112"/>
    </location>
</feature>
<proteinExistence type="inferred from homology"/>
<evidence type="ECO:0000313" key="9">
    <source>
        <dbReference type="EMBL" id="CAA0823529.1"/>
    </source>
</evidence>
<dbReference type="PANTHER" id="PTHR10108:SF1077">
    <property type="entry name" value="METHYLTRANSFERASE PMT27-RELATED"/>
    <property type="match status" value="1"/>
</dbReference>
<evidence type="ECO:0000313" key="10">
    <source>
        <dbReference type="Proteomes" id="UP001153555"/>
    </source>
</evidence>
<evidence type="ECO:0000256" key="1">
    <source>
        <dbReference type="ARBA" id="ARBA00004606"/>
    </source>
</evidence>
<dbReference type="Pfam" id="PF03141">
    <property type="entry name" value="Methyltransf_29"/>
    <property type="match status" value="1"/>
</dbReference>
<accession>A0A9N7N8Y0</accession>
<keyword evidence="10" id="KW-1185">Reference proteome</keyword>
<name>A0A9N7N8Y0_STRHE</name>
<evidence type="ECO:0000256" key="3">
    <source>
        <dbReference type="ARBA" id="ARBA00022603"/>
    </source>
</evidence>
<keyword evidence="5 7" id="KW-0325">Glycoprotein</keyword>
<keyword evidence="4 7" id="KW-0735">Signal-anchor</keyword>
<evidence type="ECO:0000256" key="5">
    <source>
        <dbReference type="ARBA" id="ARBA00023180"/>
    </source>
</evidence>
<comment type="subcellular location">
    <subcellularLocation>
        <location evidence="6">Endomembrane system</location>
        <topology evidence="6">Single-pass membrane protein</topology>
    </subcellularLocation>
    <subcellularLocation>
        <location evidence="1 7">Membrane</location>
        <topology evidence="1 7">Single-pass type II membrane protein</topology>
    </subcellularLocation>
</comment>
<dbReference type="GO" id="GO:0005768">
    <property type="term" value="C:endosome"/>
    <property type="evidence" value="ECO:0007669"/>
    <property type="project" value="TreeGrafter"/>
</dbReference>
<organism evidence="9 10">
    <name type="scientific">Striga hermonthica</name>
    <name type="common">Purple witchweed</name>
    <name type="synonym">Buchnera hermonthica</name>
    <dbReference type="NCBI Taxonomy" id="68872"/>
    <lineage>
        <taxon>Eukaryota</taxon>
        <taxon>Viridiplantae</taxon>
        <taxon>Streptophyta</taxon>
        <taxon>Embryophyta</taxon>
        <taxon>Tracheophyta</taxon>
        <taxon>Spermatophyta</taxon>
        <taxon>Magnoliopsida</taxon>
        <taxon>eudicotyledons</taxon>
        <taxon>Gunneridae</taxon>
        <taxon>Pentapetalae</taxon>
        <taxon>asterids</taxon>
        <taxon>lamiids</taxon>
        <taxon>Lamiales</taxon>
        <taxon>Orobanchaceae</taxon>
        <taxon>Buchnereae</taxon>
        <taxon>Striga</taxon>
    </lineage>
</organism>
<reference evidence="9" key="1">
    <citation type="submission" date="2019-12" db="EMBL/GenBank/DDBJ databases">
        <authorList>
            <person name="Scholes J."/>
        </authorList>
    </citation>
    <scope>NUCLEOTIDE SEQUENCE</scope>
</reference>
<dbReference type="InterPro" id="IPR029063">
    <property type="entry name" value="SAM-dependent_MTases_sf"/>
</dbReference>